<dbReference type="GO" id="GO:0000993">
    <property type="term" value="F:RNA polymerase II complex binding"/>
    <property type="evidence" value="ECO:0007669"/>
    <property type="project" value="TreeGrafter"/>
</dbReference>
<dbReference type="FunFam" id="3.40.50.11990:FF:000004">
    <property type="entry name" value="Potential RNA Pol II elongation accessory factor"/>
    <property type="match status" value="1"/>
</dbReference>
<evidence type="ECO:0000313" key="7">
    <source>
        <dbReference type="EMBL" id="TXT13340.1"/>
    </source>
</evidence>
<organism evidence="7 8">
    <name type="scientific">Vanrija humicola</name>
    <name type="common">Yeast</name>
    <name type="synonym">Cryptococcus humicola</name>
    <dbReference type="NCBI Taxonomy" id="5417"/>
    <lineage>
        <taxon>Eukaryota</taxon>
        <taxon>Fungi</taxon>
        <taxon>Dikarya</taxon>
        <taxon>Basidiomycota</taxon>
        <taxon>Agaricomycotina</taxon>
        <taxon>Tremellomycetes</taxon>
        <taxon>Trichosporonales</taxon>
        <taxon>Trichosporonaceae</taxon>
        <taxon>Vanrija</taxon>
    </lineage>
</organism>
<dbReference type="InterPro" id="IPR038103">
    <property type="entry name" value="CDC73_C_sf"/>
</dbReference>
<dbReference type="Gene3D" id="3.40.50.11990">
    <property type="entry name" value="RNA polymerase II accessory factor, Cdc73 C-terminal domain"/>
    <property type="match status" value="1"/>
</dbReference>
<dbReference type="EMBL" id="QKWK01000002">
    <property type="protein sequence ID" value="TXT13340.1"/>
    <property type="molecule type" value="Genomic_DNA"/>
</dbReference>
<protein>
    <recommendedName>
        <fullName evidence="6">Cell division control protein 73 C-terminal domain-containing protein</fullName>
    </recommendedName>
</protein>
<proteinExistence type="inferred from homology"/>
<dbReference type="PANTHER" id="PTHR12466">
    <property type="entry name" value="CDC73 DOMAIN PROTEIN"/>
    <property type="match status" value="1"/>
</dbReference>
<keyword evidence="3" id="KW-0804">Transcription</keyword>
<feature type="compositionally biased region" description="Polar residues" evidence="5">
    <location>
        <begin position="203"/>
        <end position="223"/>
    </location>
</feature>
<evidence type="ECO:0000313" key="8">
    <source>
        <dbReference type="Proteomes" id="UP000473826"/>
    </source>
</evidence>
<comment type="similarity">
    <text evidence="2">Belongs to the CDC73 family.</text>
</comment>
<dbReference type="Proteomes" id="UP000473826">
    <property type="component" value="Unassembled WGS sequence"/>
</dbReference>
<reference evidence="7 8" key="1">
    <citation type="journal article" date="2019" name="PLoS Genet.">
        <title>Convergent evolution of linked mating-type loci in basidiomycete fungi.</title>
        <authorList>
            <person name="Sun S."/>
            <person name="Coelho M.A."/>
            <person name="Heitman J."/>
            <person name="Nowrousian M."/>
        </authorList>
    </citation>
    <scope>NUCLEOTIDE SEQUENCE [LARGE SCALE GENOMIC DNA]</scope>
    <source>
        <strain evidence="7 8">CBS 4282</strain>
    </source>
</reference>
<dbReference type="AlphaFoldDB" id="A0A7D8V1W5"/>
<dbReference type="GO" id="GO:0016593">
    <property type="term" value="C:Cdc73/Paf1 complex"/>
    <property type="evidence" value="ECO:0007669"/>
    <property type="project" value="InterPro"/>
</dbReference>
<accession>A0A7D8V1W5</accession>
<dbReference type="GO" id="GO:0006368">
    <property type="term" value="P:transcription elongation by RNA polymerase II"/>
    <property type="evidence" value="ECO:0007669"/>
    <property type="project" value="InterPro"/>
</dbReference>
<feature type="region of interest" description="Disordered" evidence="5">
    <location>
        <begin position="203"/>
        <end position="228"/>
    </location>
</feature>
<dbReference type="OrthoDB" id="2186602at2759"/>
<dbReference type="GO" id="GO:0032968">
    <property type="term" value="P:positive regulation of transcription elongation by RNA polymerase II"/>
    <property type="evidence" value="ECO:0007669"/>
    <property type="project" value="TreeGrafter"/>
</dbReference>
<keyword evidence="4" id="KW-0539">Nucleus</keyword>
<dbReference type="PANTHER" id="PTHR12466:SF8">
    <property type="entry name" value="PARAFIBROMIN"/>
    <property type="match status" value="1"/>
</dbReference>
<keyword evidence="8" id="KW-1185">Reference proteome</keyword>
<evidence type="ECO:0000256" key="1">
    <source>
        <dbReference type="ARBA" id="ARBA00004123"/>
    </source>
</evidence>
<sequence>MASTDALDLLRQSISTPSLTAVLLNDGGAPVETLPEASSFSFPQTDGKDAVIIPKDAPTRYARTDARDDFYSVGQLWLAWTERDTGVRDYLMKGQAAGVGYVAITDRRGVVDFLQGSSDGGVPETAAAPASAEAGPSRHAPAAKRKYEVNVADRDFCKKLRAEEVELKDRNTVLRVSSGGKVNNFSSFVQTVMNEKIRACQQALKSGRSQPQQPVSADASRNASRQKRSAHPIILISSSPTSLLTMWNVKKFLEQGIFEPSETARQNEMAQGNVRSEDMIPVLRKRAGAAGETTTKYYVVDSVEALQKFGIDAWDRVICVVTTGQAWQFKPYKWMDPKVLFRNVNGAYFQWHNEATNPTIKDWNVTDFKIDKFKRHTDKQVVAKFWNLLDSGRRR</sequence>
<feature type="domain" description="Cell division control protein 73 C-terminal" evidence="6">
    <location>
        <begin position="229"/>
        <end position="391"/>
    </location>
</feature>
<dbReference type="Pfam" id="PF05179">
    <property type="entry name" value="CDC73_C"/>
    <property type="match status" value="1"/>
</dbReference>
<evidence type="ECO:0000259" key="6">
    <source>
        <dbReference type="Pfam" id="PF05179"/>
    </source>
</evidence>
<evidence type="ECO:0000256" key="2">
    <source>
        <dbReference type="ARBA" id="ARBA00010427"/>
    </source>
</evidence>
<dbReference type="InterPro" id="IPR031336">
    <property type="entry name" value="CDC73_C"/>
</dbReference>
<evidence type="ECO:0000256" key="5">
    <source>
        <dbReference type="SAM" id="MobiDB-lite"/>
    </source>
</evidence>
<feature type="region of interest" description="Disordered" evidence="5">
    <location>
        <begin position="120"/>
        <end position="143"/>
    </location>
</feature>
<evidence type="ECO:0000256" key="3">
    <source>
        <dbReference type="ARBA" id="ARBA00023163"/>
    </source>
</evidence>
<feature type="compositionally biased region" description="Low complexity" evidence="5">
    <location>
        <begin position="123"/>
        <end position="137"/>
    </location>
</feature>
<comment type="subcellular location">
    <subcellularLocation>
        <location evidence="1">Nucleus</location>
    </subcellularLocation>
</comment>
<dbReference type="InterPro" id="IPR007852">
    <property type="entry name" value="Cdc73/Parafibromin"/>
</dbReference>
<evidence type="ECO:0000256" key="4">
    <source>
        <dbReference type="ARBA" id="ARBA00023242"/>
    </source>
</evidence>
<name>A0A7D8V1W5_VANHU</name>
<gene>
    <name evidence="7" type="ORF">VHUM_00707</name>
</gene>
<comment type="caution">
    <text evidence="7">The sequence shown here is derived from an EMBL/GenBank/DDBJ whole genome shotgun (WGS) entry which is preliminary data.</text>
</comment>